<dbReference type="PANTHER" id="PTHR33320:SF32">
    <property type="entry name" value="METHIONYL-TRNA SYNTHETASE"/>
    <property type="match status" value="1"/>
</dbReference>
<reference evidence="2 3" key="1">
    <citation type="submission" date="2019-06" db="EMBL/GenBank/DDBJ databases">
        <title>A chromosomal-level reference genome of Carpinus fangiana (Coryloideae, Betulaceae).</title>
        <authorList>
            <person name="Yang X."/>
            <person name="Wang Z."/>
            <person name="Zhang L."/>
            <person name="Hao G."/>
            <person name="Liu J."/>
            <person name="Yang Y."/>
        </authorList>
    </citation>
    <scope>NUCLEOTIDE SEQUENCE [LARGE SCALE GENOMIC DNA]</scope>
    <source>
        <strain evidence="2">Cfa_2016G</strain>
        <tissue evidence="2">Leaf</tissue>
    </source>
</reference>
<dbReference type="Proteomes" id="UP000327013">
    <property type="component" value="Chromosome 5"/>
</dbReference>
<gene>
    <name evidence="2" type="ORF">FH972_013278</name>
</gene>
<feature type="region of interest" description="Disordered" evidence="1">
    <location>
        <begin position="1"/>
        <end position="24"/>
    </location>
</feature>
<protein>
    <submittedName>
        <fullName evidence="2">Uncharacterized protein</fullName>
    </submittedName>
</protein>
<keyword evidence="3" id="KW-1185">Reference proteome</keyword>
<dbReference type="PANTHER" id="PTHR33320">
    <property type="entry name" value="METHIONYL-TRNA SYNTHETASE"/>
    <property type="match status" value="1"/>
</dbReference>
<accession>A0A5N6R673</accession>
<evidence type="ECO:0000256" key="1">
    <source>
        <dbReference type="SAM" id="MobiDB-lite"/>
    </source>
</evidence>
<name>A0A5N6R673_9ROSI</name>
<evidence type="ECO:0000313" key="3">
    <source>
        <dbReference type="Proteomes" id="UP000327013"/>
    </source>
</evidence>
<dbReference type="AlphaFoldDB" id="A0A5N6R673"/>
<dbReference type="EMBL" id="CM017325">
    <property type="protein sequence ID" value="KAE8056509.1"/>
    <property type="molecule type" value="Genomic_DNA"/>
</dbReference>
<proteinExistence type="predicted"/>
<feature type="compositionally biased region" description="Polar residues" evidence="1">
    <location>
        <begin position="1"/>
        <end position="10"/>
    </location>
</feature>
<dbReference type="OrthoDB" id="610577at2759"/>
<sequence length="161" mass="18108">MKSLRSSSALETKGREEIGKNSEPLIPGLPDDIAELCLLYLPYPYQASRPYSVNGVEGRIYVVSSGLNVAVGRLFESEKWEFKAEWSVVAAPEAFHGFSPLNCQEEKVVSRQAAPGACPYCGGMVQAMDVQSQWRFCFVPFYFRNKRKHYCTICAKRLVVQ</sequence>
<organism evidence="2 3">
    <name type="scientific">Carpinus fangiana</name>
    <dbReference type="NCBI Taxonomy" id="176857"/>
    <lineage>
        <taxon>Eukaryota</taxon>
        <taxon>Viridiplantae</taxon>
        <taxon>Streptophyta</taxon>
        <taxon>Embryophyta</taxon>
        <taxon>Tracheophyta</taxon>
        <taxon>Spermatophyta</taxon>
        <taxon>Magnoliopsida</taxon>
        <taxon>eudicotyledons</taxon>
        <taxon>Gunneridae</taxon>
        <taxon>Pentapetalae</taxon>
        <taxon>rosids</taxon>
        <taxon>fabids</taxon>
        <taxon>Fagales</taxon>
        <taxon>Betulaceae</taxon>
        <taxon>Carpinus</taxon>
    </lineage>
</organism>
<evidence type="ECO:0000313" key="2">
    <source>
        <dbReference type="EMBL" id="KAE8056509.1"/>
    </source>
</evidence>